<proteinExistence type="predicted"/>
<reference evidence="2 3" key="1">
    <citation type="journal article" date="2007" name="Nature">
        <title>Genome of the marsupial Monodelphis domestica reveals innovation in non-coding sequences.</title>
        <authorList>
            <person name="Mikkelsen T.S."/>
            <person name="Wakefield M.J."/>
            <person name="Aken B."/>
            <person name="Amemiya C.T."/>
            <person name="Chang J.L."/>
            <person name="Duke S."/>
            <person name="Garber M."/>
            <person name="Gentles A.J."/>
            <person name="Goodstadt L."/>
            <person name="Heger A."/>
            <person name="Jurka J."/>
            <person name="Kamal M."/>
            <person name="Mauceli E."/>
            <person name="Searle S.M."/>
            <person name="Sharpe T."/>
            <person name="Baker M.L."/>
            <person name="Batzer M.A."/>
            <person name="Benos P.V."/>
            <person name="Belov K."/>
            <person name="Clamp M."/>
            <person name="Cook A."/>
            <person name="Cuff J."/>
            <person name="Das R."/>
            <person name="Davidow L."/>
            <person name="Deakin J.E."/>
            <person name="Fazzari M.J."/>
            <person name="Glass J.L."/>
            <person name="Grabherr M."/>
            <person name="Greally J.M."/>
            <person name="Gu W."/>
            <person name="Hore T.A."/>
            <person name="Huttley G.A."/>
            <person name="Kleber M."/>
            <person name="Jirtle R.L."/>
            <person name="Koina E."/>
            <person name="Lee J.T."/>
            <person name="Mahony S."/>
            <person name="Marra M.A."/>
            <person name="Miller R.D."/>
            <person name="Nicholls R.D."/>
            <person name="Oda M."/>
            <person name="Papenfuss A.T."/>
            <person name="Parra Z.E."/>
            <person name="Pollock D.D."/>
            <person name="Ray D.A."/>
            <person name="Schein J.E."/>
            <person name="Speed T.P."/>
            <person name="Thompson K."/>
            <person name="VandeBerg J.L."/>
            <person name="Wade C.M."/>
            <person name="Walker J.A."/>
            <person name="Waters P.D."/>
            <person name="Webber C."/>
            <person name="Weidman J.R."/>
            <person name="Xie X."/>
            <person name="Zody M.C."/>
            <person name="Baldwin J."/>
            <person name="Abdouelleil A."/>
            <person name="Abdulkadir J."/>
            <person name="Abebe A."/>
            <person name="Abera B."/>
            <person name="Abreu J."/>
            <person name="Acer S.C."/>
            <person name="Aftuck L."/>
            <person name="Alexander A."/>
            <person name="An P."/>
            <person name="Anderson E."/>
            <person name="Anderson S."/>
            <person name="Arachi H."/>
            <person name="Azer M."/>
            <person name="Bachantsang P."/>
            <person name="Barry A."/>
            <person name="Bayul T."/>
            <person name="Berlin A."/>
            <person name="Bessette D."/>
            <person name="Bloom T."/>
            <person name="Bloom T."/>
            <person name="Boguslavskiy L."/>
            <person name="Bonnet C."/>
            <person name="Boukhgalter B."/>
            <person name="Bourzgui I."/>
            <person name="Brown A."/>
            <person name="Cahill P."/>
            <person name="Channer S."/>
            <person name="Cheshatsang Y."/>
            <person name="Chuda L."/>
            <person name="Citroen M."/>
            <person name="Collymore A."/>
            <person name="Cooke P."/>
            <person name="Costello M."/>
            <person name="D'Aco K."/>
            <person name="Daza R."/>
            <person name="De Haan G."/>
            <person name="DeGray S."/>
            <person name="DeMaso C."/>
            <person name="Dhargay N."/>
            <person name="Dooley K."/>
            <person name="Dooley E."/>
            <person name="Doricent M."/>
            <person name="Dorje P."/>
            <person name="Dorjee K."/>
            <person name="Dupes A."/>
            <person name="Elong R."/>
            <person name="Falk J."/>
            <person name="Farina A."/>
            <person name="Faro S."/>
            <person name="Ferguson D."/>
            <person name="Fisher S."/>
            <person name="Foley C.D."/>
            <person name="Franke A."/>
            <person name="Friedrich D."/>
            <person name="Gadbois L."/>
            <person name="Gearin G."/>
            <person name="Gearin C.R."/>
            <person name="Giannoukos G."/>
            <person name="Goode T."/>
            <person name="Graham J."/>
            <person name="Grandbois E."/>
            <person name="Grewal S."/>
            <person name="Gyaltsen K."/>
            <person name="Hafez N."/>
            <person name="Hagos B."/>
            <person name="Hall J."/>
            <person name="Henson C."/>
            <person name="Hollinger A."/>
            <person name="Honan T."/>
            <person name="Huard M.D."/>
            <person name="Hughes L."/>
            <person name="Hurhula B."/>
            <person name="Husby M.E."/>
            <person name="Kamat A."/>
            <person name="Kanga B."/>
            <person name="Kashin S."/>
            <person name="Khazanovich D."/>
            <person name="Kisner P."/>
            <person name="Lance K."/>
            <person name="Lara M."/>
            <person name="Lee W."/>
            <person name="Lennon N."/>
            <person name="Letendre F."/>
            <person name="LeVine R."/>
            <person name="Lipovsky A."/>
            <person name="Liu X."/>
            <person name="Liu J."/>
            <person name="Liu S."/>
            <person name="Lokyitsang T."/>
            <person name="Lokyitsang Y."/>
            <person name="Lubonja R."/>
            <person name="Lui A."/>
            <person name="MacDonald P."/>
            <person name="Magnisalis V."/>
            <person name="Maru K."/>
            <person name="Matthews C."/>
            <person name="McCusker W."/>
            <person name="McDonough S."/>
            <person name="Mehta T."/>
            <person name="Meldrim J."/>
            <person name="Meneus L."/>
            <person name="Mihai O."/>
            <person name="Mihalev A."/>
            <person name="Mihova T."/>
            <person name="Mittelman R."/>
            <person name="Mlenga V."/>
            <person name="Montmayeur A."/>
            <person name="Mulrain L."/>
            <person name="Navidi A."/>
            <person name="Naylor J."/>
            <person name="Negash T."/>
            <person name="Nguyen T."/>
            <person name="Nguyen N."/>
            <person name="Nicol R."/>
            <person name="Norbu C."/>
            <person name="Norbu N."/>
            <person name="Novod N."/>
            <person name="O'Neill B."/>
            <person name="Osman S."/>
            <person name="Markiewicz E."/>
            <person name="Oyono O.L."/>
            <person name="Patti C."/>
            <person name="Phunkhang P."/>
            <person name="Pierre F."/>
            <person name="Priest M."/>
            <person name="Raghuraman S."/>
            <person name="Rege F."/>
            <person name="Reyes R."/>
            <person name="Rise C."/>
            <person name="Rogov P."/>
            <person name="Ross K."/>
            <person name="Ryan E."/>
            <person name="Settipalli S."/>
            <person name="Shea T."/>
            <person name="Sherpa N."/>
            <person name="Shi L."/>
            <person name="Shih D."/>
            <person name="Sparrow T."/>
            <person name="Spaulding J."/>
            <person name="Stalker J."/>
            <person name="Stange-Thomann N."/>
            <person name="Stavropoulos S."/>
            <person name="Stone C."/>
            <person name="Strader C."/>
            <person name="Tesfaye S."/>
            <person name="Thomson T."/>
            <person name="Thoulutsang Y."/>
            <person name="Thoulutsang D."/>
            <person name="Topham K."/>
            <person name="Topping I."/>
            <person name="Tsamla T."/>
            <person name="Vassiliev H."/>
            <person name="Vo A."/>
            <person name="Wangchuk T."/>
            <person name="Wangdi T."/>
            <person name="Weiand M."/>
            <person name="Wilkinson J."/>
            <person name="Wilson A."/>
            <person name="Yadav S."/>
            <person name="Young G."/>
            <person name="Yu Q."/>
            <person name="Zembek L."/>
            <person name="Zhong D."/>
            <person name="Zimmer A."/>
            <person name="Zwirko Z."/>
            <person name="Jaffe D.B."/>
            <person name="Alvarez P."/>
            <person name="Brockman W."/>
            <person name="Butler J."/>
            <person name="Chin C."/>
            <person name="Gnerre S."/>
            <person name="MacCallum I."/>
            <person name="Graves J.A."/>
            <person name="Ponting C.P."/>
            <person name="Breen M."/>
            <person name="Samollow P.B."/>
            <person name="Lander E.S."/>
            <person name="Lindblad-Toh K."/>
        </authorList>
    </citation>
    <scope>NUCLEOTIDE SEQUENCE [LARGE SCALE GENOMIC DNA]</scope>
</reference>
<dbReference type="OMA" id="WVVGMEP"/>
<feature type="domain" description="KRAB" evidence="1">
    <location>
        <begin position="6"/>
        <end position="77"/>
    </location>
</feature>
<dbReference type="PROSITE" id="PS50805">
    <property type="entry name" value="KRAB"/>
    <property type="match status" value="1"/>
</dbReference>
<dbReference type="InterPro" id="IPR036051">
    <property type="entry name" value="KRAB_dom_sf"/>
</dbReference>
<dbReference type="CDD" id="cd07765">
    <property type="entry name" value="KRAB_A-box"/>
    <property type="match status" value="1"/>
</dbReference>
<dbReference type="SUPFAM" id="SSF109640">
    <property type="entry name" value="KRAB domain (Kruppel-associated box)"/>
    <property type="match status" value="1"/>
</dbReference>
<dbReference type="GeneTree" id="ENSGT00940000154650"/>
<accession>A0A5F8GGA9</accession>
<dbReference type="Ensembl" id="ENSMODT00000062971.1">
    <property type="protein sequence ID" value="ENSMODP00000046560.1"/>
    <property type="gene ID" value="ENSMODG00000040098.1"/>
</dbReference>
<dbReference type="InterPro" id="IPR001909">
    <property type="entry name" value="KRAB"/>
</dbReference>
<dbReference type="Bgee" id="ENSMODG00000040098">
    <property type="expression patterns" value="Expressed in forelimb bud and 18 other cell types or tissues"/>
</dbReference>
<organism evidence="2 3">
    <name type="scientific">Monodelphis domestica</name>
    <name type="common">Gray short-tailed opossum</name>
    <dbReference type="NCBI Taxonomy" id="13616"/>
    <lineage>
        <taxon>Eukaryota</taxon>
        <taxon>Metazoa</taxon>
        <taxon>Chordata</taxon>
        <taxon>Craniata</taxon>
        <taxon>Vertebrata</taxon>
        <taxon>Euteleostomi</taxon>
        <taxon>Mammalia</taxon>
        <taxon>Metatheria</taxon>
        <taxon>Didelphimorphia</taxon>
        <taxon>Didelphidae</taxon>
        <taxon>Monodelphis</taxon>
    </lineage>
</organism>
<dbReference type="Proteomes" id="UP000002280">
    <property type="component" value="Chromosome 1"/>
</dbReference>
<dbReference type="Pfam" id="PF01352">
    <property type="entry name" value="KRAB"/>
    <property type="match status" value="1"/>
</dbReference>
<sequence length="84" mass="10013">MFQESVTFQDVAVEFTWEEWRYLNPSQKKLYKDVMLENYQSLISLGFEVSKPDVIHQLERKETSWMPEADVSQSSYPGDYIKIK</sequence>
<protein>
    <recommendedName>
        <fullName evidence="1">KRAB domain-containing protein</fullName>
    </recommendedName>
</protein>
<evidence type="ECO:0000313" key="2">
    <source>
        <dbReference type="Ensembl" id="ENSMODP00000046560.1"/>
    </source>
</evidence>
<dbReference type="InterPro" id="IPR050169">
    <property type="entry name" value="Krueppel_C2H2_ZnF"/>
</dbReference>
<dbReference type="AlphaFoldDB" id="A0A5F8GGA9"/>
<reference evidence="2" key="2">
    <citation type="submission" date="2025-08" db="UniProtKB">
        <authorList>
            <consortium name="Ensembl"/>
        </authorList>
    </citation>
    <scope>IDENTIFICATION</scope>
</reference>
<dbReference type="PANTHER" id="PTHR23232:SF168">
    <property type="entry name" value="KRAB DOMAIN-CONTAINING PROTEIN"/>
    <property type="match status" value="1"/>
</dbReference>
<dbReference type="Gene3D" id="6.10.140.140">
    <property type="match status" value="1"/>
</dbReference>
<evidence type="ECO:0000313" key="3">
    <source>
        <dbReference type="Proteomes" id="UP000002280"/>
    </source>
</evidence>
<dbReference type="PANTHER" id="PTHR23232">
    <property type="entry name" value="KRAB DOMAIN C2H2 ZINC FINGER"/>
    <property type="match status" value="1"/>
</dbReference>
<reference evidence="2" key="3">
    <citation type="submission" date="2025-09" db="UniProtKB">
        <authorList>
            <consortium name="Ensembl"/>
        </authorList>
    </citation>
    <scope>IDENTIFICATION</scope>
</reference>
<dbReference type="SMART" id="SM00349">
    <property type="entry name" value="KRAB"/>
    <property type="match status" value="1"/>
</dbReference>
<evidence type="ECO:0000259" key="1">
    <source>
        <dbReference type="PROSITE" id="PS50805"/>
    </source>
</evidence>
<dbReference type="InParanoid" id="A0A5F8GGA9"/>
<dbReference type="STRING" id="13616.ENSMODP00000046560"/>
<keyword evidence="3" id="KW-1185">Reference proteome</keyword>
<dbReference type="GO" id="GO:0006355">
    <property type="term" value="P:regulation of DNA-templated transcription"/>
    <property type="evidence" value="ECO:0007669"/>
    <property type="project" value="InterPro"/>
</dbReference>
<name>A0A5F8GGA9_MONDO</name>